<name>A0A9Q0N4T7_9DIPT</name>
<evidence type="ECO:0000313" key="2">
    <source>
        <dbReference type="Proteomes" id="UP001151699"/>
    </source>
</evidence>
<dbReference type="EMBL" id="WJQU01000002">
    <property type="protein sequence ID" value="KAJ6643486.1"/>
    <property type="molecule type" value="Genomic_DNA"/>
</dbReference>
<protein>
    <submittedName>
        <fullName evidence="1">Uncharacterized protein</fullName>
    </submittedName>
</protein>
<organism evidence="1 2">
    <name type="scientific">Pseudolycoriella hygida</name>
    <dbReference type="NCBI Taxonomy" id="35572"/>
    <lineage>
        <taxon>Eukaryota</taxon>
        <taxon>Metazoa</taxon>
        <taxon>Ecdysozoa</taxon>
        <taxon>Arthropoda</taxon>
        <taxon>Hexapoda</taxon>
        <taxon>Insecta</taxon>
        <taxon>Pterygota</taxon>
        <taxon>Neoptera</taxon>
        <taxon>Endopterygota</taxon>
        <taxon>Diptera</taxon>
        <taxon>Nematocera</taxon>
        <taxon>Sciaroidea</taxon>
        <taxon>Sciaridae</taxon>
        <taxon>Pseudolycoriella</taxon>
    </lineage>
</organism>
<sequence length="64" mass="7180">MVNPKRTVNSSSTKLTKVHAVPNCFMEIMRHSGILDPTSAAILEEWYDRILLDRAATPASCHRV</sequence>
<evidence type="ECO:0000313" key="1">
    <source>
        <dbReference type="EMBL" id="KAJ6643486.1"/>
    </source>
</evidence>
<keyword evidence="2" id="KW-1185">Reference proteome</keyword>
<gene>
    <name evidence="1" type="ORF">Bhyg_08448</name>
</gene>
<dbReference type="AlphaFoldDB" id="A0A9Q0N4T7"/>
<dbReference type="Proteomes" id="UP001151699">
    <property type="component" value="Chromosome B"/>
</dbReference>
<proteinExistence type="predicted"/>
<reference evidence="1" key="1">
    <citation type="submission" date="2022-07" db="EMBL/GenBank/DDBJ databases">
        <authorList>
            <person name="Trinca V."/>
            <person name="Uliana J.V.C."/>
            <person name="Torres T.T."/>
            <person name="Ward R.J."/>
            <person name="Monesi N."/>
        </authorList>
    </citation>
    <scope>NUCLEOTIDE SEQUENCE</scope>
    <source>
        <strain evidence="1">HSMRA1968</strain>
        <tissue evidence="1">Whole embryos</tissue>
    </source>
</reference>
<accession>A0A9Q0N4T7</accession>
<comment type="caution">
    <text evidence="1">The sequence shown here is derived from an EMBL/GenBank/DDBJ whole genome shotgun (WGS) entry which is preliminary data.</text>
</comment>